<evidence type="ECO:0000256" key="3">
    <source>
        <dbReference type="ARBA" id="ARBA00022737"/>
    </source>
</evidence>
<comment type="subcellular location">
    <subcellularLocation>
        <location evidence="1">Membrane</location>
        <topology evidence="1">Single-pass membrane protein</topology>
    </subcellularLocation>
</comment>
<dbReference type="SMART" id="SM00408">
    <property type="entry name" value="IGc2"/>
    <property type="match status" value="5"/>
</dbReference>
<reference evidence="9" key="1">
    <citation type="submission" date="2016-11" db="UniProtKB">
        <authorList>
            <consortium name="WormBaseParasite"/>
        </authorList>
    </citation>
    <scope>IDENTIFICATION</scope>
</reference>
<dbReference type="GO" id="GO:0016020">
    <property type="term" value="C:membrane"/>
    <property type="evidence" value="ECO:0007669"/>
    <property type="project" value="UniProtKB-SubCell"/>
</dbReference>
<dbReference type="AlphaFoldDB" id="A0A1I8IRF7"/>
<dbReference type="WBParaSite" id="maker-uti_cns_0015460-snap-gene-0.1-mRNA-1">
    <property type="protein sequence ID" value="maker-uti_cns_0015460-snap-gene-0.1-mRNA-1"/>
    <property type="gene ID" value="maker-uti_cns_0015460-snap-gene-0.1"/>
</dbReference>
<evidence type="ECO:0000256" key="1">
    <source>
        <dbReference type="ARBA" id="ARBA00004167"/>
    </source>
</evidence>
<dbReference type="InterPro" id="IPR036179">
    <property type="entry name" value="Ig-like_dom_sf"/>
</dbReference>
<dbReference type="Pfam" id="PF13927">
    <property type="entry name" value="Ig_3"/>
    <property type="match status" value="2"/>
</dbReference>
<keyword evidence="3" id="KW-0677">Repeat</keyword>
<dbReference type="PANTHER" id="PTHR12231:SF222">
    <property type="entry name" value="V-SET AND IMMUNOGLOBULIN DOMAIN-CONTAINING PROTEIN 10"/>
    <property type="match status" value="1"/>
</dbReference>
<dbReference type="Pfam" id="PF08205">
    <property type="entry name" value="C2-set_2"/>
    <property type="match status" value="1"/>
</dbReference>
<keyword evidence="8" id="KW-1185">Reference proteome</keyword>
<feature type="domain" description="Ig-like" evidence="7">
    <location>
        <begin position="119"/>
        <end position="220"/>
    </location>
</feature>
<evidence type="ECO:0000256" key="5">
    <source>
        <dbReference type="ARBA" id="ARBA00023157"/>
    </source>
</evidence>
<evidence type="ECO:0000256" key="2">
    <source>
        <dbReference type="ARBA" id="ARBA00022729"/>
    </source>
</evidence>
<feature type="domain" description="Ig-like" evidence="7">
    <location>
        <begin position="311"/>
        <end position="396"/>
    </location>
</feature>
<proteinExistence type="predicted"/>
<dbReference type="SUPFAM" id="SSF48726">
    <property type="entry name" value="Immunoglobulin"/>
    <property type="match status" value="6"/>
</dbReference>
<sequence length="559" mass="58377">SSTELKVTQQLPPSITVRELSSLNLNCGLEPPPDYIIWSFAQAGQPLGNLIRCQPAKGTCGNVDETQAAFANVSVSATPNGSLLVDSVGQGQSGRYQCQGLLRLQSVRTETLVNVQVAPTLPSVTANSSQSVAGSNLRLLCSTSGGNPAPSLTWQIRTNGGSGFESVEADSTKGAPVAPFGQVTSQLTLTRLRAEYNRAVVRCLATNPVANLSSPDYVLNVLYLPVVTAVPSLAIELGAEVAIECSATGNPEPTVQLENGAGEILSAVSPLSVRYRLTAHQPSQSGTYRCVGANRLGASNASFAIDIQYGPKVSGPGTVTARSGDQLTIQCSADANPAAPSSSVVWTHLSSGRSKSDVGVTLVIRKVDRSDAGVWRCRFANTLTPSSGPPVQRDGAADTTVIVEYPPGLPATSAAERQLIRGQNVTVVCVANAESPGVPSPSFRWTKSGSLFESAGPTLALANVSLSDSGVYFCTPSNAAGHGPTTSISLDVEQAPEWLEPQPRETKTASVTESEDFRLVCTARAKPEASFAWYKDGKLIPAEWFSVETSSVSEDAGLG</sequence>
<keyword evidence="5" id="KW-1015">Disulfide bond</keyword>
<dbReference type="Pfam" id="PF13895">
    <property type="entry name" value="Ig_2"/>
    <property type="match status" value="1"/>
</dbReference>
<evidence type="ECO:0000313" key="8">
    <source>
        <dbReference type="Proteomes" id="UP000095280"/>
    </source>
</evidence>
<dbReference type="InterPro" id="IPR013783">
    <property type="entry name" value="Ig-like_fold"/>
</dbReference>
<dbReference type="InterPro" id="IPR013162">
    <property type="entry name" value="CD80_C2-set"/>
</dbReference>
<dbReference type="Proteomes" id="UP000095280">
    <property type="component" value="Unplaced"/>
</dbReference>
<evidence type="ECO:0000313" key="9">
    <source>
        <dbReference type="WBParaSite" id="maker-uti_cns_0015460-snap-gene-0.1-mRNA-1"/>
    </source>
</evidence>
<feature type="domain" description="Ig-like" evidence="7">
    <location>
        <begin position="225"/>
        <end position="306"/>
    </location>
</feature>
<dbReference type="InterPro" id="IPR003599">
    <property type="entry name" value="Ig_sub"/>
</dbReference>
<feature type="domain" description="Ig-like" evidence="7">
    <location>
        <begin position="496"/>
        <end position="559"/>
    </location>
</feature>
<dbReference type="GO" id="GO:0043005">
    <property type="term" value="C:neuron projection"/>
    <property type="evidence" value="ECO:0007669"/>
    <property type="project" value="TreeGrafter"/>
</dbReference>
<dbReference type="InterPro" id="IPR003598">
    <property type="entry name" value="Ig_sub2"/>
</dbReference>
<keyword evidence="2" id="KW-0732">Signal</keyword>
<dbReference type="InterPro" id="IPR007110">
    <property type="entry name" value="Ig-like_dom"/>
</dbReference>
<protein>
    <submittedName>
        <fullName evidence="9">SN protein</fullName>
    </submittedName>
</protein>
<name>A0A1I8IRF7_9PLAT</name>
<accession>A0A1I8IRF7</accession>
<dbReference type="PROSITE" id="PS50835">
    <property type="entry name" value="IG_LIKE"/>
    <property type="match status" value="5"/>
</dbReference>
<evidence type="ECO:0000259" key="7">
    <source>
        <dbReference type="PROSITE" id="PS50835"/>
    </source>
</evidence>
<evidence type="ECO:0000256" key="4">
    <source>
        <dbReference type="ARBA" id="ARBA00023136"/>
    </source>
</evidence>
<organism evidence="8 9">
    <name type="scientific">Macrostomum lignano</name>
    <dbReference type="NCBI Taxonomy" id="282301"/>
    <lineage>
        <taxon>Eukaryota</taxon>
        <taxon>Metazoa</taxon>
        <taxon>Spiralia</taxon>
        <taxon>Lophotrochozoa</taxon>
        <taxon>Platyhelminthes</taxon>
        <taxon>Rhabditophora</taxon>
        <taxon>Macrostomorpha</taxon>
        <taxon>Macrostomida</taxon>
        <taxon>Macrostomidae</taxon>
        <taxon>Macrostomum</taxon>
    </lineage>
</organism>
<evidence type="ECO:0000256" key="6">
    <source>
        <dbReference type="ARBA" id="ARBA00023319"/>
    </source>
</evidence>
<dbReference type="PANTHER" id="PTHR12231">
    <property type="entry name" value="CTX-RELATED TYPE I TRANSMEMBRANE PROTEIN"/>
    <property type="match status" value="1"/>
</dbReference>
<dbReference type="InterPro" id="IPR051170">
    <property type="entry name" value="Neural/epithelial_adhesion"/>
</dbReference>
<dbReference type="SMART" id="SM00409">
    <property type="entry name" value="IG"/>
    <property type="match status" value="5"/>
</dbReference>
<dbReference type="Gene3D" id="2.60.40.10">
    <property type="entry name" value="Immunoglobulins"/>
    <property type="match status" value="6"/>
</dbReference>
<keyword evidence="4" id="KW-0472">Membrane</keyword>
<feature type="domain" description="Ig-like" evidence="7">
    <location>
        <begin position="407"/>
        <end position="491"/>
    </location>
</feature>
<keyword evidence="6" id="KW-0393">Immunoglobulin domain</keyword>